<dbReference type="GeneID" id="104731598"/>
<gene>
    <name evidence="3" type="primary">LOC104731598</name>
</gene>
<proteinExistence type="predicted"/>
<reference evidence="2" key="1">
    <citation type="journal article" date="2014" name="Nat. Commun.">
        <title>The emerging biofuel crop Camelina sativa retains a highly undifferentiated hexaploid genome structure.</title>
        <authorList>
            <person name="Kagale S."/>
            <person name="Koh C."/>
            <person name="Nixon J."/>
            <person name="Bollina V."/>
            <person name="Clarke W.E."/>
            <person name="Tuteja R."/>
            <person name="Spillane C."/>
            <person name="Robinson S.J."/>
            <person name="Links M.G."/>
            <person name="Clarke C."/>
            <person name="Higgins E.E."/>
            <person name="Huebert T."/>
            <person name="Sharpe A.G."/>
            <person name="Parkin I.A."/>
        </authorList>
    </citation>
    <scope>NUCLEOTIDE SEQUENCE [LARGE SCALE GENOMIC DNA]</scope>
    <source>
        <strain evidence="2">cv. DH55</strain>
    </source>
</reference>
<reference evidence="3" key="2">
    <citation type="submission" date="2025-08" db="UniProtKB">
        <authorList>
            <consortium name="RefSeq"/>
        </authorList>
    </citation>
    <scope>IDENTIFICATION</scope>
    <source>
        <tissue evidence="3">Leaf</tissue>
    </source>
</reference>
<evidence type="ECO:0000313" key="3">
    <source>
        <dbReference type="RefSeq" id="XP_019089429.1"/>
    </source>
</evidence>
<feature type="compositionally biased region" description="Polar residues" evidence="1">
    <location>
        <begin position="1"/>
        <end position="19"/>
    </location>
</feature>
<dbReference type="SUPFAM" id="SSF48371">
    <property type="entry name" value="ARM repeat"/>
    <property type="match status" value="1"/>
</dbReference>
<evidence type="ECO:0000256" key="1">
    <source>
        <dbReference type="SAM" id="MobiDB-lite"/>
    </source>
</evidence>
<name>A0ABM1QRP1_CAMSA</name>
<keyword evidence="2" id="KW-1185">Reference proteome</keyword>
<organism evidence="2 3">
    <name type="scientific">Camelina sativa</name>
    <name type="common">False flax</name>
    <name type="synonym">Myagrum sativum</name>
    <dbReference type="NCBI Taxonomy" id="90675"/>
    <lineage>
        <taxon>Eukaryota</taxon>
        <taxon>Viridiplantae</taxon>
        <taxon>Streptophyta</taxon>
        <taxon>Embryophyta</taxon>
        <taxon>Tracheophyta</taxon>
        <taxon>Spermatophyta</taxon>
        <taxon>Magnoliopsida</taxon>
        <taxon>eudicotyledons</taxon>
        <taxon>Gunneridae</taxon>
        <taxon>Pentapetalae</taxon>
        <taxon>rosids</taxon>
        <taxon>malvids</taxon>
        <taxon>Brassicales</taxon>
        <taxon>Brassicaceae</taxon>
        <taxon>Camelineae</taxon>
        <taxon>Camelina</taxon>
    </lineage>
</organism>
<accession>A0ABM1QRP1</accession>
<sequence length="201" mass="22916">MSSSDSYIPGDDSSNSQPIPSCESVTPPPNVETLMVTLTEESEAFAKKLIEDVKGFVNSRTTSREELKAMIRCLKRCILNLNSSLEAEGLAVDTSVVQPKANNLEGRHIEEYRDDANELWRFLKSHTLENYLTALHPLPTTESSEALRTLQIIRTEVRYCENLIDRVMYEGYNCINLDEEDDEEEEEEEEVDDDDDDDDDE</sequence>
<dbReference type="Proteomes" id="UP000694864">
    <property type="component" value="Chromosome 12"/>
</dbReference>
<feature type="region of interest" description="Disordered" evidence="1">
    <location>
        <begin position="1"/>
        <end position="29"/>
    </location>
</feature>
<dbReference type="RefSeq" id="XP_019089429.1">
    <property type="nucleotide sequence ID" value="XM_019233884.1"/>
</dbReference>
<feature type="region of interest" description="Disordered" evidence="1">
    <location>
        <begin position="177"/>
        <end position="201"/>
    </location>
</feature>
<protein>
    <submittedName>
        <fullName evidence="3">Uncharacterized protein LOC104731598</fullName>
    </submittedName>
</protein>
<dbReference type="InterPro" id="IPR016024">
    <property type="entry name" value="ARM-type_fold"/>
</dbReference>
<evidence type="ECO:0000313" key="2">
    <source>
        <dbReference type="Proteomes" id="UP000694864"/>
    </source>
</evidence>